<keyword evidence="6" id="KW-1185">Reference proteome</keyword>
<keyword evidence="1" id="KW-0175">Coiled coil</keyword>
<dbReference type="Gene3D" id="1.10.287.1490">
    <property type="match status" value="1"/>
</dbReference>
<keyword evidence="4" id="KW-0732">Signal</keyword>
<keyword evidence="3" id="KW-0472">Membrane</keyword>
<feature type="compositionally biased region" description="Basic residues" evidence="2">
    <location>
        <begin position="368"/>
        <end position="380"/>
    </location>
</feature>
<evidence type="ECO:0000256" key="4">
    <source>
        <dbReference type="SAM" id="SignalP"/>
    </source>
</evidence>
<reference evidence="5" key="1">
    <citation type="journal article" date="2020" name="bioRxiv">
        <title>Comparative genomics of Chlamydomonas.</title>
        <authorList>
            <person name="Craig R.J."/>
            <person name="Hasan A.R."/>
            <person name="Ness R.W."/>
            <person name="Keightley P.D."/>
        </authorList>
    </citation>
    <scope>NUCLEOTIDE SEQUENCE</scope>
    <source>
        <strain evidence="5">CCAP 11/173</strain>
    </source>
</reference>
<protein>
    <submittedName>
        <fullName evidence="5">Uncharacterized protein</fullName>
    </submittedName>
</protein>
<feature type="chain" id="PRO_5032456469" evidence="4">
    <location>
        <begin position="23"/>
        <end position="380"/>
    </location>
</feature>
<gene>
    <name evidence="5" type="ORF">HYH02_004559</name>
</gene>
<keyword evidence="3" id="KW-0812">Transmembrane</keyword>
<comment type="caution">
    <text evidence="5">The sequence shown here is derived from an EMBL/GenBank/DDBJ whole genome shotgun (WGS) entry which is preliminary data.</text>
</comment>
<dbReference type="Proteomes" id="UP000613740">
    <property type="component" value="Unassembled WGS sequence"/>
</dbReference>
<accession>A0A835WPQ0</accession>
<dbReference type="EMBL" id="JAEHOD010000010">
    <property type="protein sequence ID" value="KAG2450721.1"/>
    <property type="molecule type" value="Genomic_DNA"/>
</dbReference>
<feature type="signal peptide" evidence="4">
    <location>
        <begin position="1"/>
        <end position="22"/>
    </location>
</feature>
<sequence>MKTAAYLLVALLAFASLRSIVAQGEEAYDVNKELEKLKGWKQYLQTELDKSNAALKTELEKTAQLTQQLNDANARASAAAGAADATAKVNELTAKVADLTQQLTSATTRATTAEAQAAAAAAAQKQAMDAQATIAQLQKDAADAKAKVAELQKDAADAKAKVAELQKDAADAKAKVAELDAKLAAQAKAADAANGEANVLRAKLAEASAKADAAVAERQMLEARVAELANATAKAGGLRGHALAIYDILVDEAAKHRDTAINYANDKLPGLKAKISEVHAQVSAQLPKVNVTEHVGAFVGQVDGEIRPWLAQALSAVPQLKKYGDDPVALQAIVYGIIGAPMVLLFSVLLSCCCRSGRPAAPAPTAGGKRKGGKAKAKQG</sequence>
<evidence type="ECO:0000313" key="5">
    <source>
        <dbReference type="EMBL" id="KAG2450721.1"/>
    </source>
</evidence>
<proteinExistence type="predicted"/>
<dbReference type="AlphaFoldDB" id="A0A835WPQ0"/>
<feature type="compositionally biased region" description="Low complexity" evidence="2">
    <location>
        <begin position="358"/>
        <end position="367"/>
    </location>
</feature>
<evidence type="ECO:0000256" key="3">
    <source>
        <dbReference type="SAM" id="Phobius"/>
    </source>
</evidence>
<evidence type="ECO:0000256" key="2">
    <source>
        <dbReference type="SAM" id="MobiDB-lite"/>
    </source>
</evidence>
<keyword evidence="3" id="KW-1133">Transmembrane helix</keyword>
<feature type="coiled-coil region" evidence="1">
    <location>
        <begin position="55"/>
        <end position="231"/>
    </location>
</feature>
<evidence type="ECO:0000256" key="1">
    <source>
        <dbReference type="SAM" id="Coils"/>
    </source>
</evidence>
<dbReference type="OrthoDB" id="544657at2759"/>
<name>A0A835WPQ0_9CHLO</name>
<evidence type="ECO:0000313" key="6">
    <source>
        <dbReference type="Proteomes" id="UP000613740"/>
    </source>
</evidence>
<feature type="region of interest" description="Disordered" evidence="2">
    <location>
        <begin position="358"/>
        <end position="380"/>
    </location>
</feature>
<organism evidence="5 6">
    <name type="scientific">Chlamydomonas schloesseri</name>
    <dbReference type="NCBI Taxonomy" id="2026947"/>
    <lineage>
        <taxon>Eukaryota</taxon>
        <taxon>Viridiplantae</taxon>
        <taxon>Chlorophyta</taxon>
        <taxon>core chlorophytes</taxon>
        <taxon>Chlorophyceae</taxon>
        <taxon>CS clade</taxon>
        <taxon>Chlamydomonadales</taxon>
        <taxon>Chlamydomonadaceae</taxon>
        <taxon>Chlamydomonas</taxon>
    </lineage>
</organism>
<feature type="transmembrane region" description="Helical" evidence="3">
    <location>
        <begin position="328"/>
        <end position="350"/>
    </location>
</feature>